<sequence>MGKLFSISILVLLFISTITPSLAKDGERHSFLQSQKPATPLVRQKLSHLRLFWHDVVSGPDPSAVRVAQAASANQSATGFGTLVMIDDALTLGPELTSKLVGRAQGFYALASKEESGLLMSMNFAFTEGKYNGSTVTILGRNTVFSEVREMPVIGGSGLFRMAQGYAQARTHSFNPKTGDAVVEYNVFVLHY</sequence>
<evidence type="ECO:0000256" key="1">
    <source>
        <dbReference type="ARBA" id="ARBA00010746"/>
    </source>
</evidence>
<dbReference type="Pfam" id="PF03018">
    <property type="entry name" value="Dirigent"/>
    <property type="match status" value="1"/>
</dbReference>
<keyword evidence="5" id="KW-1185">Reference proteome</keyword>
<dbReference type="Gene3D" id="2.40.480.10">
    <property type="entry name" value="Allene oxide cyclase-like"/>
    <property type="match status" value="1"/>
</dbReference>
<evidence type="ECO:0000313" key="5">
    <source>
        <dbReference type="Proteomes" id="UP000228380"/>
    </source>
</evidence>
<dbReference type="GO" id="GO:0009699">
    <property type="term" value="P:phenylpropanoid biosynthetic process"/>
    <property type="evidence" value="ECO:0007669"/>
    <property type="project" value="UniProtKB-ARBA"/>
</dbReference>
<evidence type="ECO:0000256" key="3">
    <source>
        <dbReference type="ARBA" id="ARBA00022525"/>
    </source>
</evidence>
<name>A0A8B7CW54_PHODC</name>
<evidence type="ECO:0000256" key="2">
    <source>
        <dbReference type="ARBA" id="ARBA00011738"/>
    </source>
</evidence>
<dbReference type="AlphaFoldDB" id="A0A8B7CW54"/>
<evidence type="ECO:0000256" key="4">
    <source>
        <dbReference type="RuleBase" id="RU363099"/>
    </source>
</evidence>
<comment type="subunit">
    <text evidence="2 4">Homodimer.</text>
</comment>
<dbReference type="Proteomes" id="UP000228380">
    <property type="component" value="Chromosome 10"/>
</dbReference>
<dbReference type="PANTHER" id="PTHR21495">
    <property type="entry name" value="NUCLEOPORIN-RELATED"/>
    <property type="match status" value="1"/>
</dbReference>
<dbReference type="GeneID" id="103719964"/>
<evidence type="ECO:0000313" key="6">
    <source>
        <dbReference type="RefSeq" id="XP_008807680.1"/>
    </source>
</evidence>
<proteinExistence type="inferred from homology"/>
<dbReference type="OrthoDB" id="1864232at2759"/>
<dbReference type="InterPro" id="IPR044859">
    <property type="entry name" value="Allene_oxi_cyc_Dirigent"/>
</dbReference>
<dbReference type="InterPro" id="IPR004265">
    <property type="entry name" value="Dirigent"/>
</dbReference>
<dbReference type="KEGG" id="pda:103719964"/>
<keyword evidence="3 4" id="KW-0964">Secreted</keyword>
<dbReference type="GO" id="GO:0048046">
    <property type="term" value="C:apoplast"/>
    <property type="evidence" value="ECO:0007669"/>
    <property type="project" value="UniProtKB-SubCell"/>
</dbReference>
<organism evidence="5 6">
    <name type="scientific">Phoenix dactylifera</name>
    <name type="common">Date palm</name>
    <dbReference type="NCBI Taxonomy" id="42345"/>
    <lineage>
        <taxon>Eukaryota</taxon>
        <taxon>Viridiplantae</taxon>
        <taxon>Streptophyta</taxon>
        <taxon>Embryophyta</taxon>
        <taxon>Tracheophyta</taxon>
        <taxon>Spermatophyta</taxon>
        <taxon>Magnoliopsida</taxon>
        <taxon>Liliopsida</taxon>
        <taxon>Arecaceae</taxon>
        <taxon>Coryphoideae</taxon>
        <taxon>Phoeniceae</taxon>
        <taxon>Phoenix</taxon>
    </lineage>
</organism>
<comment type="similarity">
    <text evidence="1 4">Belongs to the plant dirigent protein family.</text>
</comment>
<reference evidence="5" key="1">
    <citation type="journal article" date="2019" name="Nat. Commun.">
        <title>Genome-wide association mapping of date palm fruit traits.</title>
        <authorList>
            <person name="Hazzouri K.M."/>
            <person name="Gros-Balthazard M."/>
            <person name="Flowers J.M."/>
            <person name="Copetti D."/>
            <person name="Lemansour A."/>
            <person name="Lebrun M."/>
            <person name="Masmoudi K."/>
            <person name="Ferrand S."/>
            <person name="Dhar M.I."/>
            <person name="Fresquez Z.A."/>
            <person name="Rosas U."/>
            <person name="Zhang J."/>
            <person name="Talag J."/>
            <person name="Lee S."/>
            <person name="Kudrna D."/>
            <person name="Powell R.F."/>
            <person name="Leitch I.J."/>
            <person name="Krueger R.R."/>
            <person name="Wing R.A."/>
            <person name="Amiri K.M.A."/>
            <person name="Purugganan M.D."/>
        </authorList>
    </citation>
    <scope>NUCLEOTIDE SEQUENCE [LARGE SCALE GENOMIC DNA]</scope>
    <source>
        <strain evidence="5">cv. Khalas</strain>
    </source>
</reference>
<keyword evidence="4" id="KW-0732">Signal</keyword>
<feature type="chain" id="PRO_5034589909" description="Dirigent protein" evidence="4">
    <location>
        <begin position="24"/>
        <end position="192"/>
    </location>
</feature>
<reference evidence="6" key="2">
    <citation type="submission" date="2025-08" db="UniProtKB">
        <authorList>
            <consortium name="RefSeq"/>
        </authorList>
    </citation>
    <scope>IDENTIFICATION</scope>
    <source>
        <tissue evidence="6">Young leaves</tissue>
    </source>
</reference>
<accession>A0A8B7CW54</accession>
<feature type="signal peptide" evidence="4">
    <location>
        <begin position="1"/>
        <end position="23"/>
    </location>
</feature>
<dbReference type="RefSeq" id="XP_008807680.1">
    <property type="nucleotide sequence ID" value="XM_008809458.3"/>
</dbReference>
<comment type="subcellular location">
    <subcellularLocation>
        <location evidence="4">Secreted</location>
        <location evidence="4">Extracellular space</location>
        <location evidence="4">Apoplast</location>
    </subcellularLocation>
</comment>
<keyword evidence="4" id="KW-0052">Apoplast</keyword>
<gene>
    <name evidence="6" type="primary">LOC103719964</name>
</gene>
<protein>
    <recommendedName>
        <fullName evidence="4">Dirigent protein</fullName>
    </recommendedName>
</protein>
<comment type="function">
    <text evidence="4">Dirigent proteins impart stereoselectivity on the phenoxy radical-coupling reaction, yielding optically active lignans from two molecules of coniferyl alcohol in the biosynthesis of lignans, flavonolignans, and alkaloids and thus plays a central role in plant secondary metabolism.</text>
</comment>